<feature type="region of interest" description="Disordered" evidence="7">
    <location>
        <begin position="1760"/>
        <end position="1799"/>
    </location>
</feature>
<evidence type="ECO:0000256" key="4">
    <source>
        <dbReference type="ARBA" id="ARBA00023117"/>
    </source>
</evidence>
<keyword evidence="3" id="KW-0862">Zinc</keyword>
<protein>
    <submittedName>
        <fullName evidence="11">Uncharacterized protein</fullName>
    </submittedName>
</protein>
<evidence type="ECO:0000256" key="5">
    <source>
        <dbReference type="PROSITE-ProRule" id="PRU00035"/>
    </source>
</evidence>
<feature type="domain" description="PHD-type" evidence="9">
    <location>
        <begin position="800"/>
        <end position="850"/>
    </location>
</feature>
<dbReference type="EMBL" id="KK583216">
    <property type="protein sequence ID" value="KDO27592.1"/>
    <property type="molecule type" value="Genomic_DNA"/>
</dbReference>
<feature type="region of interest" description="Disordered" evidence="7">
    <location>
        <begin position="2671"/>
        <end position="2690"/>
    </location>
</feature>
<dbReference type="STRING" id="695850.A0A067CLA9"/>
<feature type="compositionally biased region" description="Acidic residues" evidence="7">
    <location>
        <begin position="1003"/>
        <end position="1017"/>
    </location>
</feature>
<feature type="region of interest" description="Disordered" evidence="7">
    <location>
        <begin position="990"/>
        <end position="1017"/>
    </location>
</feature>
<evidence type="ECO:0000256" key="2">
    <source>
        <dbReference type="ARBA" id="ARBA00022771"/>
    </source>
</evidence>
<feature type="compositionally biased region" description="Low complexity" evidence="7">
    <location>
        <begin position="1680"/>
        <end position="1698"/>
    </location>
</feature>
<dbReference type="InterPro" id="IPR001478">
    <property type="entry name" value="PDZ"/>
</dbReference>
<dbReference type="InterPro" id="IPR001965">
    <property type="entry name" value="Znf_PHD"/>
</dbReference>
<proteinExistence type="predicted"/>
<dbReference type="InterPro" id="IPR001487">
    <property type="entry name" value="Bromodomain"/>
</dbReference>
<dbReference type="PROSITE" id="PS50106">
    <property type="entry name" value="PDZ"/>
    <property type="match status" value="1"/>
</dbReference>
<evidence type="ECO:0000313" key="12">
    <source>
        <dbReference type="Proteomes" id="UP000030745"/>
    </source>
</evidence>
<dbReference type="Gene3D" id="3.30.160.360">
    <property type="match status" value="1"/>
</dbReference>
<dbReference type="PROSITE" id="PS01359">
    <property type="entry name" value="ZF_PHD_1"/>
    <property type="match status" value="1"/>
</dbReference>
<dbReference type="SMART" id="SM00297">
    <property type="entry name" value="BROMO"/>
    <property type="match status" value="1"/>
</dbReference>
<dbReference type="SMART" id="SM00228">
    <property type="entry name" value="PDZ"/>
    <property type="match status" value="2"/>
</dbReference>
<feature type="domain" description="PDZ" evidence="10">
    <location>
        <begin position="1288"/>
        <end position="1360"/>
    </location>
</feature>
<evidence type="ECO:0000256" key="6">
    <source>
        <dbReference type="PROSITE-ProRule" id="PRU00146"/>
    </source>
</evidence>
<dbReference type="InterPro" id="IPR003889">
    <property type="entry name" value="FYrich_C"/>
</dbReference>
<keyword evidence="4 5" id="KW-0103">Bromodomain</keyword>
<organism evidence="11 12">
    <name type="scientific">Saprolegnia parasitica (strain CBS 223.65)</name>
    <dbReference type="NCBI Taxonomy" id="695850"/>
    <lineage>
        <taxon>Eukaryota</taxon>
        <taxon>Sar</taxon>
        <taxon>Stramenopiles</taxon>
        <taxon>Oomycota</taxon>
        <taxon>Saprolegniomycetes</taxon>
        <taxon>Saprolegniales</taxon>
        <taxon>Saprolegniaceae</taxon>
        <taxon>Saprolegnia</taxon>
    </lineage>
</organism>
<dbReference type="SUPFAM" id="SSF50156">
    <property type="entry name" value="PDZ domain-like"/>
    <property type="match status" value="2"/>
</dbReference>
<evidence type="ECO:0000259" key="10">
    <source>
        <dbReference type="PROSITE" id="PS50106"/>
    </source>
</evidence>
<feature type="compositionally biased region" description="Low complexity" evidence="7">
    <location>
        <begin position="1780"/>
        <end position="1789"/>
    </location>
</feature>
<dbReference type="GeneID" id="24129183"/>
<dbReference type="Gene3D" id="1.20.920.10">
    <property type="entry name" value="Bromodomain-like"/>
    <property type="match status" value="1"/>
</dbReference>
<dbReference type="InterPro" id="IPR011011">
    <property type="entry name" value="Znf_FYVE_PHD"/>
</dbReference>
<feature type="compositionally biased region" description="Acidic residues" evidence="7">
    <location>
        <begin position="18"/>
        <end position="55"/>
    </location>
</feature>
<feature type="compositionally biased region" description="Pro residues" evidence="7">
    <location>
        <begin position="2047"/>
        <end position="2062"/>
    </location>
</feature>
<feature type="region of interest" description="Disordered" evidence="7">
    <location>
        <begin position="289"/>
        <end position="324"/>
    </location>
</feature>
<dbReference type="InterPro" id="IPR013083">
    <property type="entry name" value="Znf_RING/FYVE/PHD"/>
</dbReference>
<dbReference type="PANTHER" id="PTHR47162">
    <property type="entry name" value="OS02G0192300 PROTEIN"/>
    <property type="match status" value="1"/>
</dbReference>
<feature type="compositionally biased region" description="Low complexity" evidence="7">
    <location>
        <begin position="2148"/>
        <end position="2164"/>
    </location>
</feature>
<dbReference type="PANTHER" id="PTHR47162:SF10">
    <property type="entry name" value="METHYL-CPG-BINDING DOMAIN-CONTAINING PROTEIN 9 ISOFORM X1"/>
    <property type="match status" value="1"/>
</dbReference>
<feature type="compositionally biased region" description="Low complexity" evidence="7">
    <location>
        <begin position="62"/>
        <end position="76"/>
    </location>
</feature>
<dbReference type="Proteomes" id="UP000030745">
    <property type="component" value="Unassembled WGS sequence"/>
</dbReference>
<accession>A0A067CLA9</accession>
<dbReference type="SUPFAM" id="SSF57903">
    <property type="entry name" value="FYVE/PHD zinc finger"/>
    <property type="match status" value="1"/>
</dbReference>
<dbReference type="VEuPathDB" id="FungiDB:SPRG_06860"/>
<dbReference type="PROSITE" id="PS50276">
    <property type="entry name" value="PANCREATIC_HORMONE_2"/>
    <property type="match status" value="1"/>
</dbReference>
<dbReference type="SMART" id="SM00249">
    <property type="entry name" value="PHD"/>
    <property type="match status" value="1"/>
</dbReference>
<keyword evidence="1" id="KW-0479">Metal-binding</keyword>
<reference evidence="11 12" key="1">
    <citation type="journal article" date="2013" name="PLoS Genet.">
        <title>Distinctive expansion of potential virulence genes in the genome of the oomycete fish pathogen Saprolegnia parasitica.</title>
        <authorList>
            <person name="Jiang R.H."/>
            <person name="de Bruijn I."/>
            <person name="Haas B.J."/>
            <person name="Belmonte R."/>
            <person name="Lobach L."/>
            <person name="Christie J."/>
            <person name="van den Ackerveken G."/>
            <person name="Bottin A."/>
            <person name="Bulone V."/>
            <person name="Diaz-Moreno S.M."/>
            <person name="Dumas B."/>
            <person name="Fan L."/>
            <person name="Gaulin E."/>
            <person name="Govers F."/>
            <person name="Grenville-Briggs L.J."/>
            <person name="Horner N.R."/>
            <person name="Levin J.Z."/>
            <person name="Mammella M."/>
            <person name="Meijer H.J."/>
            <person name="Morris P."/>
            <person name="Nusbaum C."/>
            <person name="Oome S."/>
            <person name="Phillips A.J."/>
            <person name="van Rooyen D."/>
            <person name="Rzeszutek E."/>
            <person name="Saraiva M."/>
            <person name="Secombes C.J."/>
            <person name="Seidl M.F."/>
            <person name="Snel B."/>
            <person name="Stassen J.H."/>
            <person name="Sykes S."/>
            <person name="Tripathy S."/>
            <person name="van den Berg H."/>
            <person name="Vega-Arreguin J.C."/>
            <person name="Wawra S."/>
            <person name="Young S.K."/>
            <person name="Zeng Q."/>
            <person name="Dieguez-Uribeondo J."/>
            <person name="Russ C."/>
            <person name="Tyler B.M."/>
            <person name="van West P."/>
        </authorList>
    </citation>
    <scope>NUCLEOTIDE SEQUENCE [LARGE SCALE GENOMIC DNA]</scope>
    <source>
        <strain evidence="11 12">CBS 223.65</strain>
    </source>
</reference>
<dbReference type="OMA" id="CPVKKFT"/>
<dbReference type="Gene3D" id="3.30.40.10">
    <property type="entry name" value="Zinc/RING finger domain, C3HC4 (zinc finger)"/>
    <property type="match status" value="1"/>
</dbReference>
<gene>
    <name evidence="11" type="ORF">SPRG_06860</name>
</gene>
<feature type="region of interest" description="Disordered" evidence="7">
    <location>
        <begin position="2147"/>
        <end position="2172"/>
    </location>
</feature>
<dbReference type="PROSITE" id="PS50016">
    <property type="entry name" value="ZF_PHD_2"/>
    <property type="match status" value="1"/>
</dbReference>
<evidence type="ECO:0000259" key="9">
    <source>
        <dbReference type="PROSITE" id="PS50016"/>
    </source>
</evidence>
<dbReference type="SUPFAM" id="SSF47370">
    <property type="entry name" value="Bromodomain"/>
    <property type="match status" value="1"/>
</dbReference>
<evidence type="ECO:0000256" key="7">
    <source>
        <dbReference type="SAM" id="MobiDB-lite"/>
    </source>
</evidence>
<dbReference type="InterPro" id="IPR019787">
    <property type="entry name" value="Znf_PHD-finger"/>
</dbReference>
<dbReference type="KEGG" id="spar:SPRG_06860"/>
<evidence type="ECO:0000313" key="11">
    <source>
        <dbReference type="EMBL" id="KDO27592.1"/>
    </source>
</evidence>
<dbReference type="InterPro" id="IPR019786">
    <property type="entry name" value="Zinc_finger_PHD-type_CS"/>
</dbReference>
<dbReference type="PROSITE" id="PS51543">
    <property type="entry name" value="FYRC"/>
    <property type="match status" value="1"/>
</dbReference>
<feature type="region of interest" description="Disordered" evidence="7">
    <location>
        <begin position="1661"/>
        <end position="1698"/>
    </location>
</feature>
<dbReference type="GO" id="GO:0008270">
    <property type="term" value="F:zinc ion binding"/>
    <property type="evidence" value="ECO:0007669"/>
    <property type="project" value="UniProtKB-KW"/>
</dbReference>
<dbReference type="InterPro" id="IPR036034">
    <property type="entry name" value="PDZ_sf"/>
</dbReference>
<dbReference type="OrthoDB" id="124855at2759"/>
<dbReference type="CDD" id="cd15543">
    <property type="entry name" value="PHD_RSF1"/>
    <property type="match status" value="1"/>
</dbReference>
<dbReference type="Pfam" id="PF00439">
    <property type="entry name" value="Bromodomain"/>
    <property type="match status" value="1"/>
</dbReference>
<feature type="compositionally biased region" description="Basic and acidic residues" evidence="7">
    <location>
        <begin position="7"/>
        <end position="16"/>
    </location>
</feature>
<evidence type="ECO:0000256" key="1">
    <source>
        <dbReference type="ARBA" id="ARBA00022723"/>
    </source>
</evidence>
<feature type="region of interest" description="Disordered" evidence="7">
    <location>
        <begin position="1"/>
        <end position="80"/>
    </location>
</feature>
<name>A0A067CLA9_SAPPC</name>
<dbReference type="RefSeq" id="XP_012201717.1">
    <property type="nucleotide sequence ID" value="XM_012346327.1"/>
</dbReference>
<sequence length="2690" mass="295697">MSSSSSRSRDEHHGASADEMDDSHEESLDEGASDEDFAPSSDDEAGNTSDAEMDDVDRHATTHATSTSTTSSPSCSSDERNEIKELHATATLRRQLFERSGELVDGPISVQALGELKLETTGSWTTSELFPIGFETRALVDGIAWRCSIQLAKDDAQKGPVFQVQLAKAPAIAFRSYTTTKAWAKAMAFLDDASEDEKDHWREATGATSEKVHDGFGLHRECIARTLEGLPHVLECDGYLFWDMRDGRTLSATDLATQKATLTKQLEVQDEARQREKRAIRAKARQMYEEEKALQAQHEQASATKKRQQQVLKTQQKQQASTQKKIDALRQRRQLLKEQEVLRTTGIDWRAPMDASKTNVLLQFVDDEIAKRKELAAAHTRHLAIVAAYDLAKAHTEATRIEPPAPMPLADPVSPSSATTPLDFLTPFTPEVQRQLLWLWDFLYQYADVLRLRAVPPLAYLCHVPREVPRDSARLLLDVLLQEYTPYLQLSVTDYKKTRPLNVMTWVEVARHVCMVAFDVDRGDVDGNFIKMLKGSKSSNESSVLPMRETLVSRGRELLTANPAALPGLLPTMTEAVPPPPLVEPCYGLVVPAPWDAWGLVWTQVDGTIRVELVPETADAALRDKVGVNDQLLCINGIEIPLMTSLQELDEMIEDMAAPFGCIFAKAELVASVPAKPKASSTSSKLKRLGTVLKILQAKDAAQPFSHPVDADLYPDYYTIIAEPMDLGTIEDKIRDNEYDGDDDVDGVVDDVQLIWKNCYEYNGEQADISKLARKLSAAFDRLCRDFVHTEAPNFSAKVEDTCRQCHGVFLKAQLLLCDRCDAPYHTVCTSPPLASIPKGEWYCPDCAPLQPPPPEKSEDDVSESDLAQFESGLAHVVRLLSKDSYAELTLEDRLLVLTTLCELVQSTSAVQSIMHIVEDHAEDQRRALAASYADCVRDWYRFGHVRLPTVRATETLTINGESRELSDDLLAYLKARCHAQLEHTTLPAPFNFDETSVKTEPESDDSDSEDEEDEDEEWAVAILEAHGDAKLAAHGLPAESIDDIDTRVCVACQQPAGSVLGSLETAWQAPETLRVSKTLATFSPPTLDVEWNICIWADDALPFEGVVLDSDGQLVVSSANDASGLTDGDVLLGFDAIQVPLNADAPRILEQLRATSRPLVVYSCAKTAVVPRSEYALVQLPSVSLDAPSLVETSDSVHLPGTLTGFCALSGVFFPWDVVYAINGSRVTSAATASELWRPQSTVLLLRNAFPRRHGPVLPTLPSKVSPDAVASQILQCHAYEVQFAPGPLGLALELEHHKVYVRSLTAMSQATASKCIEPGDLIVSLQGKSLGQLKELTDFTDLIRRLPRPITLGFVRQALHRHRRRPRAAHPTRHICWRPTSSGVRSSTLTTGSLCAPRAAWHCTASHPATRSCSSIASTSVSLLQQLPLEKEMEVTVLPRIPADVDVQIHASCVDVLNDALEAAEDVHAKLLATKSLESFLRHVGPRTMTVGNEYFHFGGDPRVLYRFQNGVWSKIPQVAAYTAALDDKALAARLDALCAPIALPKTGPFSMRPLISSVGDPVLQHEAYVMFCGRQYYLGTFGSLADAEKAYSVCCLRYESHQQFLAPFTNSTFPRLQLPTLKAEEMLRRLAGTRRHESLLTLELQNLLRYSIRARAPPVKPPQISVPRPRPSPMHIQQQQQQQQHRMQQQHYQQMLQQQQQQQQQTQQQQHVHQPQLQHQMQMQQLHLQQQQQQQLQQQQQQYQQQQYQLHQQQQLQQQQVQQHQHTKKRPTPSSSPPSSTHASPSQKKQKTKESRLLQQIQALEEHKSLVSQAWSNLYHGKSAETSAGLISGLQNTLTALNVLATHLSRHPGDAPNPLSFVALHHAVVMVIVSILLLQAMAKAPSTPFSPMELQVLQSGCHIVLSSLDATMHPTRHDAAIGKCVGFYNALSGWSSHALVPPDVQNMLSTIQTFFLSSLYLHDANGALQPNTTCRPLFAMLSTSQPKQHFTPLPIMLTQELWKLQTCQTAYEKQVKKLMKGAVAASSPPPEPTKPHENPGAIPKYPPTAQPNGVPPANPSPDDVVVSFTHGPLGIIIQQEVDSIMVSSFSSDPQGQAVKSGVVNIGDMIVAVNHEPISVIGIEGFKQAVTSGIRPLLITFRRQSNAAPPAKAPATNTTPAPETSDPSKLPLPMESAFGSLFDAQGQGYLNGAPPMGYFAAPNTEFADFTPAPMLNAMMYNQGMYPTPDPTAMWAATDPTAMYAATNGATTAAPNNMYYNMYAAPFPGFEMQAQGAEFHPSSAFFDPQFYNPQAFRSGPPGVDFVANTGSAKKPPVKKTESTHLASLSGRRSSRVSKKPDSAFAANASLPLSTAQYVAGAGYQGEWATDSVPGLQKVEGDGHLVALLKAQLLAIEAALPRDAFRDGKWTTPLRVAWAEMIVRGNGAKSLLEAAFVLECHVDSEFLDAQWKAQPLLTPKAMLSTATLASAAMRIHALDDALSYVKPMKKPVPKRKAAPVPMLPPRPSSAAVYAGMPTCPELLALSPAVATQARNRMQASLALPATTDVYQKTMQDLRAMTQLPDAALQKWYAQCREAQQSSVSASSSAAPVSAATDDLKRKLPSAVSSSTSGSVTNVAMKKAKLRGRKPKNLEYRFVMESGHYGIPPAVANDPKLPERLQLLLETLKKTRSRSRSCSPLTRLSCRRMPR</sequence>
<dbReference type="PRINTS" id="PR00503">
    <property type="entry name" value="BROMODOMAIN"/>
</dbReference>
<feature type="region of interest" description="Disordered" evidence="7">
    <location>
        <begin position="2308"/>
        <end position="2341"/>
    </location>
</feature>
<keyword evidence="2 6" id="KW-0863">Zinc-finger</keyword>
<keyword evidence="12" id="KW-1185">Reference proteome</keyword>
<feature type="compositionally biased region" description="Low complexity" evidence="7">
    <location>
        <begin position="309"/>
        <end position="323"/>
    </location>
</feature>
<feature type="region of interest" description="Disordered" evidence="7">
    <location>
        <begin position="2025"/>
        <end position="2068"/>
    </location>
</feature>
<evidence type="ECO:0000256" key="3">
    <source>
        <dbReference type="ARBA" id="ARBA00022833"/>
    </source>
</evidence>
<dbReference type="PROSITE" id="PS50014">
    <property type="entry name" value="BROMODOMAIN_2"/>
    <property type="match status" value="1"/>
</dbReference>
<dbReference type="CDD" id="cd04369">
    <property type="entry name" value="Bromodomain"/>
    <property type="match status" value="1"/>
</dbReference>
<dbReference type="Gene3D" id="2.30.42.10">
    <property type="match status" value="1"/>
</dbReference>
<evidence type="ECO:0000259" key="8">
    <source>
        <dbReference type="PROSITE" id="PS50014"/>
    </source>
</evidence>
<feature type="domain" description="Bromo" evidence="8">
    <location>
        <begin position="697"/>
        <end position="770"/>
    </location>
</feature>
<dbReference type="Pfam" id="PF00628">
    <property type="entry name" value="PHD"/>
    <property type="match status" value="1"/>
</dbReference>
<dbReference type="GO" id="GO:0005634">
    <property type="term" value="C:nucleus"/>
    <property type="evidence" value="ECO:0007669"/>
    <property type="project" value="InterPro"/>
</dbReference>
<dbReference type="Pfam" id="PF05965">
    <property type="entry name" value="FYRC"/>
    <property type="match status" value="1"/>
</dbReference>
<dbReference type="InterPro" id="IPR036427">
    <property type="entry name" value="Bromodomain-like_sf"/>
</dbReference>